<accession>A0AAV3Y3N5</accession>
<evidence type="ECO:0000313" key="1">
    <source>
        <dbReference type="EMBL" id="GFN77177.1"/>
    </source>
</evidence>
<proteinExistence type="predicted"/>
<dbReference type="Proteomes" id="UP000735302">
    <property type="component" value="Unassembled WGS sequence"/>
</dbReference>
<dbReference type="AlphaFoldDB" id="A0AAV3Y3N5"/>
<dbReference type="EMBL" id="BLXT01000438">
    <property type="protein sequence ID" value="GFN77177.1"/>
    <property type="molecule type" value="Genomic_DNA"/>
</dbReference>
<name>A0AAV3Y3N5_9GAST</name>
<keyword evidence="2" id="KW-1185">Reference proteome</keyword>
<sequence>MVTAMRSDFGMAEASQLQDKTWLQLCEVTLVWRRFTASGQDIVTAMRTDPWYGGGFTASGQDIVKAMRTDPWYGGGFTASGQDMVTAMRSDPWYDGGFTASGQDMVSGLDSEVEPVEKVCSWRMTFV</sequence>
<organism evidence="1 2">
    <name type="scientific">Plakobranchus ocellatus</name>
    <dbReference type="NCBI Taxonomy" id="259542"/>
    <lineage>
        <taxon>Eukaryota</taxon>
        <taxon>Metazoa</taxon>
        <taxon>Spiralia</taxon>
        <taxon>Lophotrochozoa</taxon>
        <taxon>Mollusca</taxon>
        <taxon>Gastropoda</taxon>
        <taxon>Heterobranchia</taxon>
        <taxon>Euthyneura</taxon>
        <taxon>Panpulmonata</taxon>
        <taxon>Sacoglossa</taxon>
        <taxon>Placobranchoidea</taxon>
        <taxon>Plakobranchidae</taxon>
        <taxon>Plakobranchus</taxon>
    </lineage>
</organism>
<comment type="caution">
    <text evidence="1">The sequence shown here is derived from an EMBL/GenBank/DDBJ whole genome shotgun (WGS) entry which is preliminary data.</text>
</comment>
<evidence type="ECO:0000313" key="2">
    <source>
        <dbReference type="Proteomes" id="UP000735302"/>
    </source>
</evidence>
<gene>
    <name evidence="1" type="ORF">PoB_000368300</name>
</gene>
<protein>
    <submittedName>
        <fullName evidence="1">Uncharacterized protein</fullName>
    </submittedName>
</protein>
<reference evidence="1 2" key="1">
    <citation type="journal article" date="2021" name="Elife">
        <title>Chloroplast acquisition without the gene transfer in kleptoplastic sea slugs, Plakobranchus ocellatus.</title>
        <authorList>
            <person name="Maeda T."/>
            <person name="Takahashi S."/>
            <person name="Yoshida T."/>
            <person name="Shimamura S."/>
            <person name="Takaki Y."/>
            <person name="Nagai Y."/>
            <person name="Toyoda A."/>
            <person name="Suzuki Y."/>
            <person name="Arimoto A."/>
            <person name="Ishii H."/>
            <person name="Satoh N."/>
            <person name="Nishiyama T."/>
            <person name="Hasebe M."/>
            <person name="Maruyama T."/>
            <person name="Minagawa J."/>
            <person name="Obokata J."/>
            <person name="Shigenobu S."/>
        </authorList>
    </citation>
    <scope>NUCLEOTIDE SEQUENCE [LARGE SCALE GENOMIC DNA]</scope>
</reference>